<proteinExistence type="predicted"/>
<sequence length="72" mass="7946">MSALRSIFKIGERAIRTREYQNRLFWQQDSPTPTHVRKPGDAIHFGAALVLTGTCVAFSVQAITGFIVRAAA</sequence>
<feature type="transmembrane region" description="Helical" evidence="1">
    <location>
        <begin position="42"/>
        <end position="68"/>
    </location>
</feature>
<dbReference type="EMBL" id="JADGIZ020000035">
    <property type="protein sequence ID" value="KAL2914251.1"/>
    <property type="molecule type" value="Genomic_DNA"/>
</dbReference>
<keyword evidence="1" id="KW-0472">Membrane</keyword>
<accession>A0ABR4N441</accession>
<protein>
    <submittedName>
        <fullName evidence="2">Uncharacterized protein</fullName>
    </submittedName>
</protein>
<name>A0ABR4N441_9FUNG</name>
<comment type="caution">
    <text evidence="2">The sequence shown here is derived from an EMBL/GenBank/DDBJ whole genome shotgun (WGS) entry which is preliminary data.</text>
</comment>
<keyword evidence="1" id="KW-0812">Transmembrane</keyword>
<gene>
    <name evidence="2" type="ORF">HK105_206195</name>
</gene>
<keyword evidence="1" id="KW-1133">Transmembrane helix</keyword>
<dbReference type="Proteomes" id="UP001527925">
    <property type="component" value="Unassembled WGS sequence"/>
</dbReference>
<reference evidence="2 3" key="1">
    <citation type="submission" date="2023-09" db="EMBL/GenBank/DDBJ databases">
        <title>Pangenome analysis of Batrachochytrium dendrobatidis and related Chytrids.</title>
        <authorList>
            <person name="Yacoub M.N."/>
            <person name="Stajich J.E."/>
            <person name="James T.Y."/>
        </authorList>
    </citation>
    <scope>NUCLEOTIDE SEQUENCE [LARGE SCALE GENOMIC DNA]</scope>
    <source>
        <strain evidence="2 3">JEL0888</strain>
    </source>
</reference>
<evidence type="ECO:0000256" key="1">
    <source>
        <dbReference type="SAM" id="Phobius"/>
    </source>
</evidence>
<evidence type="ECO:0000313" key="2">
    <source>
        <dbReference type="EMBL" id="KAL2914251.1"/>
    </source>
</evidence>
<keyword evidence="3" id="KW-1185">Reference proteome</keyword>
<evidence type="ECO:0000313" key="3">
    <source>
        <dbReference type="Proteomes" id="UP001527925"/>
    </source>
</evidence>
<organism evidence="2 3">
    <name type="scientific">Polyrhizophydium stewartii</name>
    <dbReference type="NCBI Taxonomy" id="2732419"/>
    <lineage>
        <taxon>Eukaryota</taxon>
        <taxon>Fungi</taxon>
        <taxon>Fungi incertae sedis</taxon>
        <taxon>Chytridiomycota</taxon>
        <taxon>Chytridiomycota incertae sedis</taxon>
        <taxon>Chytridiomycetes</taxon>
        <taxon>Rhizophydiales</taxon>
        <taxon>Rhizophydiales incertae sedis</taxon>
        <taxon>Polyrhizophydium</taxon>
    </lineage>
</organism>